<proteinExistence type="predicted"/>
<keyword evidence="3" id="KW-1133">Transmembrane helix</keyword>
<keyword evidence="1" id="KW-0175">Coiled coil</keyword>
<evidence type="ECO:0000313" key="5">
    <source>
        <dbReference type="Proteomes" id="UP001152622"/>
    </source>
</evidence>
<feature type="coiled-coil region" evidence="1">
    <location>
        <begin position="445"/>
        <end position="493"/>
    </location>
</feature>
<evidence type="ECO:0000256" key="1">
    <source>
        <dbReference type="SAM" id="Coils"/>
    </source>
</evidence>
<dbReference type="InterPro" id="IPR051176">
    <property type="entry name" value="Cent_Immune-Sig_Mod"/>
</dbReference>
<dbReference type="Proteomes" id="UP001152622">
    <property type="component" value="Chromosome 3"/>
</dbReference>
<keyword evidence="3" id="KW-0812">Transmembrane</keyword>
<feature type="transmembrane region" description="Helical" evidence="3">
    <location>
        <begin position="502"/>
        <end position="522"/>
    </location>
</feature>
<gene>
    <name evidence="4" type="ORF">SKAU_G00102640</name>
</gene>
<evidence type="ECO:0008006" key="6">
    <source>
        <dbReference type="Google" id="ProtNLM"/>
    </source>
</evidence>
<dbReference type="EMBL" id="JAINUF010000003">
    <property type="protein sequence ID" value="KAJ8370236.1"/>
    <property type="molecule type" value="Genomic_DNA"/>
</dbReference>
<dbReference type="PANTHER" id="PTHR15715">
    <property type="entry name" value="CENTROSOMAL PROTEIN OF 170 KDA"/>
    <property type="match status" value="1"/>
</dbReference>
<dbReference type="PANTHER" id="PTHR15715:SF21">
    <property type="entry name" value="TRAF3-INTERACTING JNK-ACTIVATING MODULATOR"/>
    <property type="match status" value="1"/>
</dbReference>
<feature type="region of interest" description="Disordered" evidence="2">
    <location>
        <begin position="130"/>
        <end position="153"/>
    </location>
</feature>
<evidence type="ECO:0000256" key="2">
    <source>
        <dbReference type="SAM" id="MobiDB-lite"/>
    </source>
</evidence>
<evidence type="ECO:0000256" key="3">
    <source>
        <dbReference type="SAM" id="Phobius"/>
    </source>
</evidence>
<dbReference type="OrthoDB" id="8886722at2759"/>
<dbReference type="AlphaFoldDB" id="A0A9Q1FZU3"/>
<accession>A0A9Q1FZU3</accession>
<sequence length="560" mass="64705">MATINDTRGRRLLAADYDEKVEERVVKHECLRNRNNLTSCRSPGRQNEAERQKIELQKKRQLEFLKRRKIDDAESPVVLEGVEIKEPKVSLRTNLRRPPPLNRRSIVQAQDLGIFWPDIRSVEQWVTPLASQGSKNRTERQRASNPTPVTFPLLPETLDLHKRDIGVQTASSQHTRDASAQTKSGLITVKESDIQQLAEYLQEALRREECLKKKLALLQCHASSLLQSSDKLWMSCCDEDLMKSRIGVLESQLKICTQKLSRDGVKKLVRQMEEQWRIYEQKALSALQRAMAEKAEAEERAESLQVALQAAREESAQWQSLYEDLKQNCGQLRSNQERSTDLLHQQQNQLETVAGQEADLREQLGALQRDSAELRSRITFLEEENQVKIEQLREMREKLWHFEDPSLTGNFFQNPSHEMWGSITQLPVSDGRPVTGQLSQDGAQLQETLEKLGMKEKECMELRAELEAIEHECHTCQSRLAQCREELRQLNARRSKRRCSSWLVVALLLLLVVISVALLCVYHPPFSDSLQELYRVLQERIEQFLHEMASRELSGCYRPI</sequence>
<protein>
    <recommendedName>
        <fullName evidence="6">TRAF3 interacting protein 3</fullName>
    </recommendedName>
</protein>
<dbReference type="CDD" id="cd21912">
    <property type="entry name" value="CC1_T3JAM"/>
    <property type="match status" value="1"/>
</dbReference>
<evidence type="ECO:0000313" key="4">
    <source>
        <dbReference type="EMBL" id="KAJ8370236.1"/>
    </source>
</evidence>
<name>A0A9Q1FZU3_SYNKA</name>
<feature type="coiled-coil region" evidence="1">
    <location>
        <begin position="280"/>
        <end position="398"/>
    </location>
</feature>
<reference evidence="4" key="1">
    <citation type="journal article" date="2023" name="Science">
        <title>Genome structures resolve the early diversification of teleost fishes.</title>
        <authorList>
            <person name="Parey E."/>
            <person name="Louis A."/>
            <person name="Montfort J."/>
            <person name="Bouchez O."/>
            <person name="Roques C."/>
            <person name="Iampietro C."/>
            <person name="Lluch J."/>
            <person name="Castinel A."/>
            <person name="Donnadieu C."/>
            <person name="Desvignes T."/>
            <person name="Floi Bucao C."/>
            <person name="Jouanno E."/>
            <person name="Wen M."/>
            <person name="Mejri S."/>
            <person name="Dirks R."/>
            <person name="Jansen H."/>
            <person name="Henkel C."/>
            <person name="Chen W.J."/>
            <person name="Zahm M."/>
            <person name="Cabau C."/>
            <person name="Klopp C."/>
            <person name="Thompson A.W."/>
            <person name="Robinson-Rechavi M."/>
            <person name="Braasch I."/>
            <person name="Lecointre G."/>
            <person name="Bobe J."/>
            <person name="Postlethwait J.H."/>
            <person name="Berthelot C."/>
            <person name="Roest Crollius H."/>
            <person name="Guiguen Y."/>
        </authorList>
    </citation>
    <scope>NUCLEOTIDE SEQUENCE</scope>
    <source>
        <strain evidence="4">WJC10195</strain>
    </source>
</reference>
<comment type="caution">
    <text evidence="4">The sequence shown here is derived from an EMBL/GenBank/DDBJ whole genome shotgun (WGS) entry which is preliminary data.</text>
</comment>
<keyword evidence="3" id="KW-0472">Membrane</keyword>
<keyword evidence="5" id="KW-1185">Reference proteome</keyword>
<organism evidence="4 5">
    <name type="scientific">Synaphobranchus kaupii</name>
    <name type="common">Kaup's arrowtooth eel</name>
    <dbReference type="NCBI Taxonomy" id="118154"/>
    <lineage>
        <taxon>Eukaryota</taxon>
        <taxon>Metazoa</taxon>
        <taxon>Chordata</taxon>
        <taxon>Craniata</taxon>
        <taxon>Vertebrata</taxon>
        <taxon>Euteleostomi</taxon>
        <taxon>Actinopterygii</taxon>
        <taxon>Neopterygii</taxon>
        <taxon>Teleostei</taxon>
        <taxon>Anguilliformes</taxon>
        <taxon>Synaphobranchidae</taxon>
        <taxon>Synaphobranchus</taxon>
    </lineage>
</organism>